<evidence type="ECO:0000256" key="5">
    <source>
        <dbReference type="ARBA" id="ARBA00022827"/>
    </source>
</evidence>
<dbReference type="UniPathway" id="UPA00223"/>
<keyword evidence="3" id="KW-0816">Tricarboxylic acid cycle</keyword>
<dbReference type="GO" id="GO:0008924">
    <property type="term" value="F:L-malate dehydrogenase (quinone) activity"/>
    <property type="evidence" value="ECO:0007669"/>
    <property type="project" value="InterPro"/>
</dbReference>
<comment type="caution">
    <text evidence="7">The sequence shown here is derived from an EMBL/GenBank/DDBJ whole genome shotgun (WGS) entry which is preliminary data.</text>
</comment>
<dbReference type="GO" id="GO:0006099">
    <property type="term" value="P:tricarboxylic acid cycle"/>
    <property type="evidence" value="ECO:0007669"/>
    <property type="project" value="UniProtKB-UniPathway"/>
</dbReference>
<keyword evidence="6" id="KW-0560">Oxidoreductase</keyword>
<evidence type="ECO:0000313" key="7">
    <source>
        <dbReference type="EMBL" id="ETJ37053.1"/>
    </source>
</evidence>
<dbReference type="EMBL" id="AZMM01008713">
    <property type="protein sequence ID" value="ETJ37053.1"/>
    <property type="molecule type" value="Genomic_DNA"/>
</dbReference>
<organism evidence="7">
    <name type="scientific">human gut metagenome</name>
    <dbReference type="NCBI Taxonomy" id="408170"/>
    <lineage>
        <taxon>unclassified sequences</taxon>
        <taxon>metagenomes</taxon>
        <taxon>organismal metagenomes</taxon>
    </lineage>
</organism>
<dbReference type="AlphaFoldDB" id="W1Y3C2"/>
<proteinExistence type="predicted"/>
<evidence type="ECO:0000256" key="2">
    <source>
        <dbReference type="ARBA" id="ARBA00005163"/>
    </source>
</evidence>
<comment type="cofactor">
    <cofactor evidence="1">
        <name>FAD</name>
        <dbReference type="ChEBI" id="CHEBI:57692"/>
    </cofactor>
</comment>
<evidence type="ECO:0000256" key="1">
    <source>
        <dbReference type="ARBA" id="ARBA00001974"/>
    </source>
</evidence>
<name>W1Y3C2_9ZZZZ</name>
<gene>
    <name evidence="7" type="ORF">Q604_UNBC08713G0001</name>
</gene>
<protein>
    <submittedName>
        <fullName evidence="7">Putative malate:quinone oxidoreductase 2</fullName>
    </submittedName>
</protein>
<comment type="pathway">
    <text evidence="2">Carbohydrate metabolism; tricarboxylic acid cycle.</text>
</comment>
<keyword evidence="5" id="KW-0274">FAD</keyword>
<evidence type="ECO:0000256" key="6">
    <source>
        <dbReference type="ARBA" id="ARBA00023002"/>
    </source>
</evidence>
<reference evidence="7" key="1">
    <citation type="submission" date="2013-12" db="EMBL/GenBank/DDBJ databases">
        <title>A Varibaculum cambriense genome reconstructed from a premature infant gut community with otherwise low bacterial novelty that shifts toward anaerobic metabolism during the third week of life.</title>
        <authorList>
            <person name="Brown C.T."/>
            <person name="Sharon I."/>
            <person name="Thomas B.C."/>
            <person name="Castelle C.J."/>
            <person name="Morowitz M.J."/>
            <person name="Banfield J.F."/>
        </authorList>
    </citation>
    <scope>NUCLEOTIDE SEQUENCE</scope>
</reference>
<keyword evidence="4" id="KW-0285">Flavoprotein</keyword>
<feature type="non-terminal residue" evidence="7">
    <location>
        <position position="81"/>
    </location>
</feature>
<feature type="non-terminal residue" evidence="7">
    <location>
        <position position="1"/>
    </location>
</feature>
<evidence type="ECO:0000256" key="4">
    <source>
        <dbReference type="ARBA" id="ARBA00022630"/>
    </source>
</evidence>
<evidence type="ECO:0000256" key="3">
    <source>
        <dbReference type="ARBA" id="ARBA00022532"/>
    </source>
</evidence>
<dbReference type="InterPro" id="IPR006231">
    <property type="entry name" value="MQO"/>
</dbReference>
<dbReference type="Pfam" id="PF06039">
    <property type="entry name" value="Mqo"/>
    <property type="match status" value="1"/>
</dbReference>
<sequence length="81" mass="9063">IESSNERNNAGTGHAALCELNYTVQQPDGSIDIEKAKEINEQFEISKQFWGHLVKSGNIEDPRAFINPLPHISFVRGKNNV</sequence>
<accession>W1Y3C2</accession>